<accession>A0ABQ1H943</accession>
<proteinExistence type="predicted"/>
<reference evidence="2" key="1">
    <citation type="journal article" date="2019" name="Int. J. Syst. Evol. Microbiol.">
        <title>The Global Catalogue of Microorganisms (GCM) 10K type strain sequencing project: providing services to taxonomists for standard genome sequencing and annotation.</title>
        <authorList>
            <consortium name="The Broad Institute Genomics Platform"/>
            <consortium name="The Broad Institute Genome Sequencing Center for Infectious Disease"/>
            <person name="Wu L."/>
            <person name="Ma J."/>
        </authorList>
    </citation>
    <scope>NUCLEOTIDE SEQUENCE [LARGE SCALE GENOMIC DNA]</scope>
    <source>
        <strain evidence="2">CGMCC 1.12811</strain>
    </source>
</reference>
<dbReference type="Proteomes" id="UP000658793">
    <property type="component" value="Unassembled WGS sequence"/>
</dbReference>
<dbReference type="RefSeq" id="WP_188491444.1">
    <property type="nucleotide sequence ID" value="NZ_BMGA01000001.1"/>
</dbReference>
<evidence type="ECO:0000313" key="2">
    <source>
        <dbReference type="Proteomes" id="UP000658793"/>
    </source>
</evidence>
<dbReference type="EMBL" id="BMGA01000001">
    <property type="protein sequence ID" value="GGA64153.1"/>
    <property type="molecule type" value="Genomic_DNA"/>
</dbReference>
<name>A0ABQ1H943_9FLAO</name>
<protein>
    <recommendedName>
        <fullName evidence="3">Addiction module component</fullName>
    </recommendedName>
</protein>
<sequence>MGLPELKQKIQMQIENADERLLRIVSSVFDNYLNEEPIVETKNNTVDESIVAYNITGKPLTLEEYNQEIDKGIEDFKNGRSISHEQLLKEIKSWKNEI</sequence>
<evidence type="ECO:0000313" key="1">
    <source>
        <dbReference type="EMBL" id="GGA64153.1"/>
    </source>
</evidence>
<comment type="caution">
    <text evidence="1">The sequence shown here is derived from an EMBL/GenBank/DDBJ whole genome shotgun (WGS) entry which is preliminary data.</text>
</comment>
<organism evidence="1 2">
    <name type="scientific">Flavobacterium palustre</name>
    <dbReference type="NCBI Taxonomy" id="1476463"/>
    <lineage>
        <taxon>Bacteria</taxon>
        <taxon>Pseudomonadati</taxon>
        <taxon>Bacteroidota</taxon>
        <taxon>Flavobacteriia</taxon>
        <taxon>Flavobacteriales</taxon>
        <taxon>Flavobacteriaceae</taxon>
        <taxon>Flavobacterium</taxon>
    </lineage>
</organism>
<keyword evidence="2" id="KW-1185">Reference proteome</keyword>
<evidence type="ECO:0008006" key="3">
    <source>
        <dbReference type="Google" id="ProtNLM"/>
    </source>
</evidence>
<gene>
    <name evidence="1" type="ORF">GCM10008015_01320</name>
</gene>